<keyword evidence="2" id="KW-1185">Reference proteome</keyword>
<name>A0A1R3K8B3_9ROSI</name>
<dbReference type="Proteomes" id="UP000187203">
    <property type="component" value="Unassembled WGS sequence"/>
</dbReference>
<dbReference type="AlphaFoldDB" id="A0A1R3K8B3"/>
<sequence length="70" mass="8043">MDKCDLSITTFRLHLHDLPFILILDSLGLCLGEKGCISFSFGYASEIIKLKCNNCLKNLKKFTYLYDNYS</sequence>
<evidence type="ECO:0000313" key="1">
    <source>
        <dbReference type="EMBL" id="OMP03337.1"/>
    </source>
</evidence>
<evidence type="ECO:0000313" key="2">
    <source>
        <dbReference type="Proteomes" id="UP000187203"/>
    </source>
</evidence>
<gene>
    <name evidence="1" type="ORF">COLO4_10478</name>
</gene>
<reference evidence="2" key="1">
    <citation type="submission" date="2013-09" db="EMBL/GenBank/DDBJ databases">
        <title>Corchorus olitorius genome sequencing.</title>
        <authorList>
            <person name="Alam M."/>
            <person name="Haque M.S."/>
            <person name="Islam M.S."/>
            <person name="Emdad E.M."/>
            <person name="Islam M.M."/>
            <person name="Ahmed B."/>
            <person name="Halim A."/>
            <person name="Hossen Q.M.M."/>
            <person name="Hossain M.Z."/>
            <person name="Ahmed R."/>
            <person name="Khan M.M."/>
            <person name="Islam R."/>
            <person name="Rashid M.M."/>
            <person name="Khan S.A."/>
            <person name="Rahman M.S."/>
            <person name="Alam M."/>
            <person name="Yahiya A.S."/>
            <person name="Khan M.S."/>
            <person name="Azam M.S."/>
            <person name="Haque T."/>
            <person name="Lashkar M.Z.H."/>
            <person name="Akhand A.I."/>
            <person name="Morshed G."/>
            <person name="Roy S."/>
            <person name="Uddin K.S."/>
            <person name="Rabeya T."/>
            <person name="Hossain A.S."/>
            <person name="Chowdhury A."/>
            <person name="Snigdha A.R."/>
            <person name="Mortoza M.S."/>
            <person name="Matin S.A."/>
            <person name="Hoque S.M.E."/>
            <person name="Islam M.K."/>
            <person name="Roy D.K."/>
            <person name="Haider R."/>
            <person name="Moosa M.M."/>
            <person name="Elias S.M."/>
            <person name="Hasan A.M."/>
            <person name="Jahan S."/>
            <person name="Shafiuddin M."/>
            <person name="Mahmood N."/>
            <person name="Shommy N.S."/>
        </authorList>
    </citation>
    <scope>NUCLEOTIDE SEQUENCE [LARGE SCALE GENOMIC DNA]</scope>
    <source>
        <strain evidence="2">cv. O-4</strain>
    </source>
</reference>
<protein>
    <submittedName>
        <fullName evidence="1">Uncharacterized protein</fullName>
    </submittedName>
</protein>
<comment type="caution">
    <text evidence="1">The sequence shown here is derived from an EMBL/GenBank/DDBJ whole genome shotgun (WGS) entry which is preliminary data.</text>
</comment>
<proteinExistence type="predicted"/>
<accession>A0A1R3K8B3</accession>
<organism evidence="1 2">
    <name type="scientific">Corchorus olitorius</name>
    <dbReference type="NCBI Taxonomy" id="93759"/>
    <lineage>
        <taxon>Eukaryota</taxon>
        <taxon>Viridiplantae</taxon>
        <taxon>Streptophyta</taxon>
        <taxon>Embryophyta</taxon>
        <taxon>Tracheophyta</taxon>
        <taxon>Spermatophyta</taxon>
        <taxon>Magnoliopsida</taxon>
        <taxon>eudicotyledons</taxon>
        <taxon>Gunneridae</taxon>
        <taxon>Pentapetalae</taxon>
        <taxon>rosids</taxon>
        <taxon>malvids</taxon>
        <taxon>Malvales</taxon>
        <taxon>Malvaceae</taxon>
        <taxon>Grewioideae</taxon>
        <taxon>Apeibeae</taxon>
        <taxon>Corchorus</taxon>
    </lineage>
</organism>
<dbReference type="EMBL" id="AWUE01014522">
    <property type="protein sequence ID" value="OMP03337.1"/>
    <property type="molecule type" value="Genomic_DNA"/>
</dbReference>